<dbReference type="InterPro" id="IPR035437">
    <property type="entry name" value="SNase_OB-fold_sf"/>
</dbReference>
<organism evidence="2 3">
    <name type="scientific">Microlunatus ginsengisoli</name>
    <dbReference type="NCBI Taxonomy" id="363863"/>
    <lineage>
        <taxon>Bacteria</taxon>
        <taxon>Bacillati</taxon>
        <taxon>Actinomycetota</taxon>
        <taxon>Actinomycetes</taxon>
        <taxon>Propionibacteriales</taxon>
        <taxon>Propionibacteriaceae</taxon>
        <taxon>Microlunatus</taxon>
    </lineage>
</organism>
<evidence type="ECO:0000313" key="2">
    <source>
        <dbReference type="EMBL" id="GAA3624178.1"/>
    </source>
</evidence>
<reference evidence="3" key="1">
    <citation type="journal article" date="2019" name="Int. J. Syst. Evol. Microbiol.">
        <title>The Global Catalogue of Microorganisms (GCM) 10K type strain sequencing project: providing services to taxonomists for standard genome sequencing and annotation.</title>
        <authorList>
            <consortium name="The Broad Institute Genomics Platform"/>
            <consortium name="The Broad Institute Genome Sequencing Center for Infectious Disease"/>
            <person name="Wu L."/>
            <person name="Ma J."/>
        </authorList>
    </citation>
    <scope>NUCLEOTIDE SEQUENCE [LARGE SCALE GENOMIC DNA]</scope>
    <source>
        <strain evidence="3">JCM 16929</strain>
    </source>
</reference>
<dbReference type="SUPFAM" id="SSF50199">
    <property type="entry name" value="Staphylococcal nuclease"/>
    <property type="match status" value="1"/>
</dbReference>
<accession>A0ABP7A3D2</accession>
<proteinExistence type="predicted"/>
<dbReference type="InterPro" id="IPR001322">
    <property type="entry name" value="Lamin_tail_dom"/>
</dbReference>
<dbReference type="Proteomes" id="UP001501490">
    <property type="component" value="Unassembled WGS sequence"/>
</dbReference>
<evidence type="ECO:0000313" key="3">
    <source>
        <dbReference type="Proteomes" id="UP001501490"/>
    </source>
</evidence>
<protein>
    <recommendedName>
        <fullName evidence="1">LTD domain-containing protein</fullName>
    </recommendedName>
</protein>
<dbReference type="PROSITE" id="PS51841">
    <property type="entry name" value="LTD"/>
    <property type="match status" value="1"/>
</dbReference>
<feature type="domain" description="LTD" evidence="1">
    <location>
        <begin position="297"/>
        <end position="404"/>
    </location>
</feature>
<evidence type="ECO:0000259" key="1">
    <source>
        <dbReference type="PROSITE" id="PS51841"/>
    </source>
</evidence>
<dbReference type="InterPro" id="IPR036415">
    <property type="entry name" value="Lamin_tail_dom_sf"/>
</dbReference>
<dbReference type="SUPFAM" id="SSF74853">
    <property type="entry name" value="Lamin A/C globular tail domain"/>
    <property type="match status" value="1"/>
</dbReference>
<dbReference type="RefSeq" id="WP_344805550.1">
    <property type="nucleotide sequence ID" value="NZ_BAABAB010000020.1"/>
</dbReference>
<gene>
    <name evidence="2" type="ORF">GCM10022236_28150</name>
</gene>
<dbReference type="EMBL" id="BAABAB010000020">
    <property type="protein sequence ID" value="GAA3624178.1"/>
    <property type="molecule type" value="Genomic_DNA"/>
</dbReference>
<name>A0ABP7A3D2_9ACTN</name>
<dbReference type="Gene3D" id="2.40.50.90">
    <property type="match status" value="1"/>
</dbReference>
<keyword evidence="3" id="KW-1185">Reference proteome</keyword>
<sequence>MPYTVLRGHFVIRYPDLPRQGPEPDGDTVKFRPDTPGLVELIPRRSGRPPELNARGISVRLEAIDALETHFAETHQELGGANAARDALLARLGFTNVVFFPDQPNRVQSADADELVGYVLSNGIDANGRMIGFVYPGEPAVADGASVFLDNPGVDTSVNASLLADGLVYPAFYGTLPASLRVHLAESSRAARAAGLGIWPGSTATPDATATVPDLATLETLAIWPKLFRRLVPYLATGQSSLDGFDAWLRADAVNRDDALFFLDPPEPGNMHDLVVASGHRVFLNRWPEDFIIEPDPASPGTPTGPGTFVAGDVVIVAAVPDPAGADAGAETATLLNTTGGSIDLAGWRLGDWAGHRQDLTGAVGGGDAVKVVLTGAVQLPNKGGSLSLFDANGQTIDHVTYGAAARGRTVVFGR</sequence>
<comment type="caution">
    <text evidence="2">The sequence shown here is derived from an EMBL/GenBank/DDBJ whole genome shotgun (WGS) entry which is preliminary data.</text>
</comment>